<dbReference type="Gene3D" id="3.40.50.2300">
    <property type="match status" value="1"/>
</dbReference>
<dbReference type="PROSITE" id="PS50110">
    <property type="entry name" value="RESPONSE_REGULATORY"/>
    <property type="match status" value="1"/>
</dbReference>
<dbReference type="SMART" id="SM00448">
    <property type="entry name" value="REC"/>
    <property type="match status" value="1"/>
</dbReference>
<dbReference type="GO" id="GO:0003677">
    <property type="term" value="F:DNA binding"/>
    <property type="evidence" value="ECO:0007669"/>
    <property type="project" value="UniProtKB-KW"/>
</dbReference>
<dbReference type="InterPro" id="IPR007492">
    <property type="entry name" value="LytTR_DNA-bd_dom"/>
</dbReference>
<dbReference type="Gene3D" id="2.40.50.1020">
    <property type="entry name" value="LytTr DNA-binding domain"/>
    <property type="match status" value="1"/>
</dbReference>
<dbReference type="InterPro" id="IPR001789">
    <property type="entry name" value="Sig_transdc_resp-reg_receiver"/>
</dbReference>
<dbReference type="SMART" id="SM00850">
    <property type="entry name" value="LytTR"/>
    <property type="match status" value="1"/>
</dbReference>
<dbReference type="EMBL" id="JAAIII010000003">
    <property type="protein sequence ID" value="NMM94056.1"/>
    <property type="molecule type" value="Genomic_DNA"/>
</dbReference>
<proteinExistence type="predicted"/>
<protein>
    <submittedName>
        <fullName evidence="3">DNA-binding response regulator</fullName>
    </submittedName>
</protein>
<evidence type="ECO:0000313" key="4">
    <source>
        <dbReference type="Proteomes" id="UP000532194"/>
    </source>
</evidence>
<evidence type="ECO:0000259" key="2">
    <source>
        <dbReference type="PROSITE" id="PS50110"/>
    </source>
</evidence>
<dbReference type="Pfam" id="PF04397">
    <property type="entry name" value="LytTR"/>
    <property type="match status" value="1"/>
</dbReference>
<reference evidence="3 4" key="1">
    <citation type="submission" date="2020-02" db="EMBL/GenBank/DDBJ databases">
        <title>Characterization of phylogenetic diversity of novel bifidobacterial species isolated in Czech ZOOs.</title>
        <authorList>
            <person name="Lugli G.A."/>
            <person name="Vera N.B."/>
            <person name="Ventura M."/>
        </authorList>
    </citation>
    <scope>NUCLEOTIDE SEQUENCE [LARGE SCALE GENOMIC DNA]</scope>
    <source>
        <strain evidence="3 4">DSM 109957</strain>
    </source>
</reference>
<dbReference type="RefSeq" id="WP_169172096.1">
    <property type="nucleotide sequence ID" value="NZ_JAAIII010000003.1"/>
</dbReference>
<organism evidence="3 4">
    <name type="scientific">Bifidobacterium oedipodis</name>
    <dbReference type="NCBI Taxonomy" id="2675322"/>
    <lineage>
        <taxon>Bacteria</taxon>
        <taxon>Bacillati</taxon>
        <taxon>Actinomycetota</taxon>
        <taxon>Actinomycetes</taxon>
        <taxon>Bifidobacteriales</taxon>
        <taxon>Bifidobacteriaceae</taxon>
        <taxon>Bifidobacterium</taxon>
    </lineage>
</organism>
<name>A0A7Y0EPI4_9BIFI</name>
<gene>
    <name evidence="3" type="ORF">G1C95_1243</name>
</gene>
<dbReference type="GO" id="GO:0000160">
    <property type="term" value="P:phosphorelay signal transduction system"/>
    <property type="evidence" value="ECO:0007669"/>
    <property type="project" value="InterPro"/>
</dbReference>
<accession>A0A7Y0EPI4</accession>
<feature type="modified residue" description="4-aspartylphosphate" evidence="1">
    <location>
        <position position="72"/>
    </location>
</feature>
<evidence type="ECO:0000313" key="3">
    <source>
        <dbReference type="EMBL" id="NMM94056.1"/>
    </source>
</evidence>
<dbReference type="Proteomes" id="UP000532194">
    <property type="component" value="Unassembled WGS sequence"/>
</dbReference>
<keyword evidence="4" id="KW-1185">Reference proteome</keyword>
<keyword evidence="3" id="KW-0238">DNA-binding</keyword>
<evidence type="ECO:0000256" key="1">
    <source>
        <dbReference type="PROSITE-ProRule" id="PRU00169"/>
    </source>
</evidence>
<dbReference type="SUPFAM" id="SSF52172">
    <property type="entry name" value="CheY-like"/>
    <property type="match status" value="1"/>
</dbReference>
<sequence>MRVVIVEDDRKDAQQLVERVDDYARDRHLPVMVDTYASVDDLGMQRSDEGALELTAAGRRARFAGYDLAFIDMYLDDGEPAGMDVARALRAAGLRCPIVVTTVSVDFAVEGYEVASGYLVKPYEAHSLYAVLDRLFPRPDVITVPLSRSAKSHEAIETQSVPGDGWQMDQDTGAMQFEADSVRMLRASGHYLDVVMTGGRIVRLRAGIASASKALEGDERFCHCVRGSIVNLDMVSRIEGSSFVMDDGTIVPISRRELTKARDAFHARGIARLTAGMWRA</sequence>
<dbReference type="InterPro" id="IPR011006">
    <property type="entry name" value="CheY-like_superfamily"/>
</dbReference>
<comment type="caution">
    <text evidence="3">The sequence shown here is derived from an EMBL/GenBank/DDBJ whole genome shotgun (WGS) entry which is preliminary data.</text>
</comment>
<keyword evidence="1" id="KW-0597">Phosphoprotein</keyword>
<dbReference type="AlphaFoldDB" id="A0A7Y0EPI4"/>
<feature type="domain" description="Response regulatory" evidence="2">
    <location>
        <begin position="2"/>
        <end position="136"/>
    </location>
</feature>